<dbReference type="Proteomes" id="UP000765509">
    <property type="component" value="Unassembled WGS sequence"/>
</dbReference>
<feature type="compositionally biased region" description="Low complexity" evidence="1">
    <location>
        <begin position="9"/>
        <end position="24"/>
    </location>
</feature>
<organism evidence="2 3">
    <name type="scientific">Austropuccinia psidii MF-1</name>
    <dbReference type="NCBI Taxonomy" id="1389203"/>
    <lineage>
        <taxon>Eukaryota</taxon>
        <taxon>Fungi</taxon>
        <taxon>Dikarya</taxon>
        <taxon>Basidiomycota</taxon>
        <taxon>Pucciniomycotina</taxon>
        <taxon>Pucciniomycetes</taxon>
        <taxon>Pucciniales</taxon>
        <taxon>Sphaerophragmiaceae</taxon>
        <taxon>Austropuccinia</taxon>
    </lineage>
</organism>
<keyword evidence="3" id="KW-1185">Reference proteome</keyword>
<evidence type="ECO:0000313" key="3">
    <source>
        <dbReference type="Proteomes" id="UP000765509"/>
    </source>
</evidence>
<protein>
    <submittedName>
        <fullName evidence="2">Uncharacterized protein</fullName>
    </submittedName>
</protein>
<sequence>MKIISVQHSPPSRQRSSQARTQASFTLTPRAPLDGSLAVSQLRAYLDRGPNLGKDGAEEDENYLEEEGSKDTEVVPATVGESESTGWLTLPQSGKLVSHQSEQYLLAIMQKLSQIMSNLQEASSYEA</sequence>
<proteinExistence type="predicted"/>
<accession>A0A9Q3CC95</accession>
<feature type="region of interest" description="Disordered" evidence="1">
    <location>
        <begin position="48"/>
        <end position="86"/>
    </location>
</feature>
<comment type="caution">
    <text evidence="2">The sequence shown here is derived from an EMBL/GenBank/DDBJ whole genome shotgun (WGS) entry which is preliminary data.</text>
</comment>
<reference evidence="2" key="1">
    <citation type="submission" date="2021-03" db="EMBL/GenBank/DDBJ databases">
        <title>Draft genome sequence of rust myrtle Austropuccinia psidii MF-1, a brazilian biotype.</title>
        <authorList>
            <person name="Quecine M.C."/>
            <person name="Pachon D.M.R."/>
            <person name="Bonatelli M.L."/>
            <person name="Correr F.H."/>
            <person name="Franceschini L.M."/>
            <person name="Leite T.F."/>
            <person name="Margarido G.R.A."/>
            <person name="Almeida C.A."/>
            <person name="Ferrarezi J.A."/>
            <person name="Labate C.A."/>
        </authorList>
    </citation>
    <scope>NUCLEOTIDE SEQUENCE</scope>
    <source>
        <strain evidence="2">MF-1</strain>
    </source>
</reference>
<gene>
    <name evidence="2" type="ORF">O181_020275</name>
</gene>
<evidence type="ECO:0000256" key="1">
    <source>
        <dbReference type="SAM" id="MobiDB-lite"/>
    </source>
</evidence>
<feature type="region of interest" description="Disordered" evidence="1">
    <location>
        <begin position="1"/>
        <end position="29"/>
    </location>
</feature>
<feature type="compositionally biased region" description="Acidic residues" evidence="1">
    <location>
        <begin position="57"/>
        <end position="66"/>
    </location>
</feature>
<dbReference type="EMBL" id="AVOT02006019">
    <property type="protein sequence ID" value="MBW0480560.1"/>
    <property type="molecule type" value="Genomic_DNA"/>
</dbReference>
<evidence type="ECO:0000313" key="2">
    <source>
        <dbReference type="EMBL" id="MBW0480560.1"/>
    </source>
</evidence>
<dbReference type="AlphaFoldDB" id="A0A9Q3CC95"/>
<name>A0A9Q3CC95_9BASI</name>